<dbReference type="PROSITE" id="PS50931">
    <property type="entry name" value="HTH_LYSR"/>
    <property type="match status" value="1"/>
</dbReference>
<keyword evidence="1" id="KW-0805">Transcription regulation</keyword>
<dbReference type="CDD" id="cd08421">
    <property type="entry name" value="PBP2_LTTR_like_1"/>
    <property type="match status" value="1"/>
</dbReference>
<feature type="domain" description="HTH lysR-type" evidence="4">
    <location>
        <begin position="1"/>
        <end position="60"/>
    </location>
</feature>
<evidence type="ECO:0000256" key="1">
    <source>
        <dbReference type="ARBA" id="ARBA00023015"/>
    </source>
</evidence>
<comment type="caution">
    <text evidence="5">The sequence shown here is derived from an EMBL/GenBank/DDBJ whole genome shotgun (WGS) entry which is preliminary data.</text>
</comment>
<accession>A0ABV8P576</accession>
<evidence type="ECO:0000256" key="3">
    <source>
        <dbReference type="ARBA" id="ARBA00023163"/>
    </source>
</evidence>
<dbReference type="Proteomes" id="UP001595848">
    <property type="component" value="Unassembled WGS sequence"/>
</dbReference>
<dbReference type="InterPro" id="IPR000847">
    <property type="entry name" value="LysR_HTH_N"/>
</dbReference>
<keyword evidence="2" id="KW-0238">DNA-binding</keyword>
<dbReference type="InterPro" id="IPR050950">
    <property type="entry name" value="HTH-type_LysR_regulators"/>
</dbReference>
<evidence type="ECO:0000313" key="5">
    <source>
        <dbReference type="EMBL" id="MFC4203092.1"/>
    </source>
</evidence>
<gene>
    <name evidence="5" type="ORF">ACFOY1_19250</name>
</gene>
<dbReference type="Pfam" id="PF00126">
    <property type="entry name" value="HTH_1"/>
    <property type="match status" value="1"/>
</dbReference>
<dbReference type="Pfam" id="PF03466">
    <property type="entry name" value="LysR_substrate"/>
    <property type="match status" value="1"/>
</dbReference>
<dbReference type="PANTHER" id="PTHR30419:SF2">
    <property type="entry name" value="LYSR FAMILY TRANSCRIPTIONAL REGULATOR"/>
    <property type="match status" value="1"/>
</dbReference>
<evidence type="ECO:0000256" key="2">
    <source>
        <dbReference type="ARBA" id="ARBA00023125"/>
    </source>
</evidence>
<dbReference type="PANTHER" id="PTHR30419">
    <property type="entry name" value="HTH-TYPE TRANSCRIPTIONAL REGULATOR YBHD"/>
    <property type="match status" value="1"/>
</dbReference>
<evidence type="ECO:0000313" key="6">
    <source>
        <dbReference type="Proteomes" id="UP001595848"/>
    </source>
</evidence>
<dbReference type="InterPro" id="IPR005119">
    <property type="entry name" value="LysR_subst-bd"/>
</dbReference>
<reference evidence="6" key="1">
    <citation type="journal article" date="2019" name="Int. J. Syst. Evol. Microbiol.">
        <title>The Global Catalogue of Microorganisms (GCM) 10K type strain sequencing project: providing services to taxonomists for standard genome sequencing and annotation.</title>
        <authorList>
            <consortium name="The Broad Institute Genomics Platform"/>
            <consortium name="The Broad Institute Genome Sequencing Center for Infectious Disease"/>
            <person name="Wu L."/>
            <person name="Ma J."/>
        </authorList>
    </citation>
    <scope>NUCLEOTIDE SEQUENCE [LARGE SCALE GENOMIC DNA]</scope>
    <source>
        <strain evidence="6">LMG 24813</strain>
    </source>
</reference>
<dbReference type="RefSeq" id="WP_217966680.1">
    <property type="nucleotide sequence ID" value="NZ_JAHTBN010000018.1"/>
</dbReference>
<evidence type="ECO:0000259" key="4">
    <source>
        <dbReference type="PROSITE" id="PS50931"/>
    </source>
</evidence>
<keyword evidence="3" id="KW-0804">Transcription</keyword>
<organism evidence="5 6">
    <name type="scientific">Candidimonas humi</name>
    <dbReference type="NCBI Taxonomy" id="683355"/>
    <lineage>
        <taxon>Bacteria</taxon>
        <taxon>Pseudomonadati</taxon>
        <taxon>Pseudomonadota</taxon>
        <taxon>Betaproteobacteria</taxon>
        <taxon>Burkholderiales</taxon>
        <taxon>Alcaligenaceae</taxon>
        <taxon>Candidimonas</taxon>
    </lineage>
</organism>
<sequence length="298" mass="32508">MKYDLTTLAILLAVAEEKNLTRAARRRHLAVSAVSKRIKELEEQVGAPLLARNSRGVELTPAGQSMVFHARQLQAVLAHMENELADYGGGIKGHVRIHAITSAIAQFLPGDIARFVKAYPLIRFDIEERVGSAVVQAVCDGSADLGIFAQQTPAQGLEVFPYRRDELVALVGRGHALARKGRVTFDEILEHEFVGPHVDSSVHTLLTTEAARRGRNLAFKIRISSFESMCQMVEAGLGLALMPRMLAQPHLKGTGLKALTLAEPWARRDLLMGVRSLRDATPTVKTLLDSLSGRGPAD</sequence>
<name>A0ABV8P576_9BURK</name>
<keyword evidence="6" id="KW-1185">Reference proteome</keyword>
<protein>
    <submittedName>
        <fullName evidence="5">LysR family transcriptional regulator</fullName>
    </submittedName>
</protein>
<dbReference type="EMBL" id="JBHSBV010000008">
    <property type="protein sequence ID" value="MFC4203092.1"/>
    <property type="molecule type" value="Genomic_DNA"/>
</dbReference>
<proteinExistence type="predicted"/>